<accession>A0A4Z0F8N9</accession>
<reference evidence="1 2" key="1">
    <citation type="journal article" date="2019" name="ISME J.">
        <title>Candidatus Macondimonas diazotrophica, a novel gammaproteobacterial genus dominating crude-oil-contaminated coastal sediments.</title>
        <authorList>
            <person name="Karthikeyan S."/>
            <person name="Konstantinidis K."/>
        </authorList>
    </citation>
    <scope>NUCLEOTIDE SEQUENCE [LARGE SCALE GENOMIC DNA]</scope>
    <source>
        <strain evidence="1 2">KTK01</strain>
    </source>
</reference>
<dbReference type="RefSeq" id="WP_135282378.1">
    <property type="nucleotide sequence ID" value="NZ_SRIO01000014.1"/>
</dbReference>
<evidence type="ECO:0000313" key="2">
    <source>
        <dbReference type="Proteomes" id="UP000297890"/>
    </source>
</evidence>
<dbReference type="AlphaFoldDB" id="A0A4Z0F8N9"/>
<dbReference type="Proteomes" id="UP000297890">
    <property type="component" value="Unassembled WGS sequence"/>
</dbReference>
<evidence type="ECO:0008006" key="3">
    <source>
        <dbReference type="Google" id="ProtNLM"/>
    </source>
</evidence>
<evidence type="ECO:0000313" key="1">
    <source>
        <dbReference type="EMBL" id="TFZ81900.1"/>
    </source>
</evidence>
<proteinExistence type="predicted"/>
<name>A0A4Z0F8N9_9GAMM</name>
<gene>
    <name evidence="1" type="ORF">E4680_10560</name>
</gene>
<comment type="caution">
    <text evidence="1">The sequence shown here is derived from an EMBL/GenBank/DDBJ whole genome shotgun (WGS) entry which is preliminary data.</text>
</comment>
<keyword evidence="2" id="KW-1185">Reference proteome</keyword>
<dbReference type="EMBL" id="SRIO01000014">
    <property type="protein sequence ID" value="TFZ81900.1"/>
    <property type="molecule type" value="Genomic_DNA"/>
</dbReference>
<protein>
    <recommendedName>
        <fullName evidence="3">Tetratricopeptide repeat protein</fullName>
    </recommendedName>
</protein>
<dbReference type="OrthoDB" id="9812003at2"/>
<sequence length="186" mass="20431">MNIRSRRIAHEASESTGAWLDTLDPTAVICCAAGLPDRARIALEAAGRDYSDEAACRAHLTEAQRLAPDHPAVLIGFYRFHFYGGRLRESLAVGMRCLAWAAAMAGLAADWRSVQAGDARFGDYAAALPRFYLFCLKGCGYLHLRLGEPEAGRPMLEKLGQLDPDDRLGGRVLLQVLDRQGREDDD</sequence>
<organism evidence="1 2">
    <name type="scientific">Candidatus Macondimonas diazotrophica</name>
    <dbReference type="NCBI Taxonomy" id="2305248"/>
    <lineage>
        <taxon>Bacteria</taxon>
        <taxon>Pseudomonadati</taxon>
        <taxon>Pseudomonadota</taxon>
        <taxon>Gammaproteobacteria</taxon>
        <taxon>Chromatiales</taxon>
        <taxon>Ectothiorhodospiraceae</taxon>
        <taxon>Candidatus Macondimonas</taxon>
    </lineage>
</organism>